<proteinExistence type="predicted"/>
<organism evidence="1 2">
    <name type="scientific">Dreissena polymorpha</name>
    <name type="common">Zebra mussel</name>
    <name type="synonym">Mytilus polymorpha</name>
    <dbReference type="NCBI Taxonomy" id="45954"/>
    <lineage>
        <taxon>Eukaryota</taxon>
        <taxon>Metazoa</taxon>
        <taxon>Spiralia</taxon>
        <taxon>Lophotrochozoa</taxon>
        <taxon>Mollusca</taxon>
        <taxon>Bivalvia</taxon>
        <taxon>Autobranchia</taxon>
        <taxon>Heteroconchia</taxon>
        <taxon>Euheterodonta</taxon>
        <taxon>Imparidentia</taxon>
        <taxon>Neoheterodontei</taxon>
        <taxon>Myida</taxon>
        <taxon>Dreissenoidea</taxon>
        <taxon>Dreissenidae</taxon>
        <taxon>Dreissena</taxon>
    </lineage>
</organism>
<evidence type="ECO:0000313" key="1">
    <source>
        <dbReference type="EMBL" id="KAH3862634.1"/>
    </source>
</evidence>
<keyword evidence="2" id="KW-1185">Reference proteome</keyword>
<evidence type="ECO:0000313" key="2">
    <source>
        <dbReference type="Proteomes" id="UP000828390"/>
    </source>
</evidence>
<accession>A0A9D4RC00</accession>
<reference evidence="1" key="1">
    <citation type="journal article" date="2019" name="bioRxiv">
        <title>The Genome of the Zebra Mussel, Dreissena polymorpha: A Resource for Invasive Species Research.</title>
        <authorList>
            <person name="McCartney M.A."/>
            <person name="Auch B."/>
            <person name="Kono T."/>
            <person name="Mallez S."/>
            <person name="Zhang Y."/>
            <person name="Obille A."/>
            <person name="Becker A."/>
            <person name="Abrahante J.E."/>
            <person name="Garbe J."/>
            <person name="Badalamenti J.P."/>
            <person name="Herman A."/>
            <person name="Mangelson H."/>
            <person name="Liachko I."/>
            <person name="Sullivan S."/>
            <person name="Sone E.D."/>
            <person name="Koren S."/>
            <person name="Silverstein K.A.T."/>
            <person name="Beckman K.B."/>
            <person name="Gohl D.M."/>
        </authorList>
    </citation>
    <scope>NUCLEOTIDE SEQUENCE</scope>
    <source>
        <strain evidence="1">Duluth1</strain>
        <tissue evidence="1">Whole animal</tissue>
    </source>
</reference>
<comment type="caution">
    <text evidence="1">The sequence shown here is derived from an EMBL/GenBank/DDBJ whole genome shotgun (WGS) entry which is preliminary data.</text>
</comment>
<name>A0A9D4RC00_DREPO</name>
<gene>
    <name evidence="1" type="ORF">DPMN_025604</name>
</gene>
<sequence>MGIHSRLRNRQRSKLCGDAACDGKRSCVPRRSRKRVTYFKRKGRTLTLLTLRCGRKWN</sequence>
<dbReference type="AlphaFoldDB" id="A0A9D4RC00"/>
<dbReference type="Proteomes" id="UP000828390">
    <property type="component" value="Unassembled WGS sequence"/>
</dbReference>
<reference evidence="1" key="2">
    <citation type="submission" date="2020-11" db="EMBL/GenBank/DDBJ databases">
        <authorList>
            <person name="McCartney M.A."/>
            <person name="Auch B."/>
            <person name="Kono T."/>
            <person name="Mallez S."/>
            <person name="Becker A."/>
            <person name="Gohl D.M."/>
            <person name="Silverstein K.A.T."/>
            <person name="Koren S."/>
            <person name="Bechman K.B."/>
            <person name="Herman A."/>
            <person name="Abrahante J.E."/>
            <person name="Garbe J."/>
        </authorList>
    </citation>
    <scope>NUCLEOTIDE SEQUENCE</scope>
    <source>
        <strain evidence="1">Duluth1</strain>
        <tissue evidence="1">Whole animal</tissue>
    </source>
</reference>
<protein>
    <submittedName>
        <fullName evidence="1">Uncharacterized protein</fullName>
    </submittedName>
</protein>
<dbReference type="EMBL" id="JAIWYP010000002">
    <property type="protein sequence ID" value="KAH3862634.1"/>
    <property type="molecule type" value="Genomic_DNA"/>
</dbReference>